<dbReference type="GO" id="GO:0016020">
    <property type="term" value="C:membrane"/>
    <property type="evidence" value="ECO:0007669"/>
    <property type="project" value="InterPro"/>
</dbReference>
<evidence type="ECO:0000256" key="2">
    <source>
        <dbReference type="ARBA" id="ARBA00022989"/>
    </source>
</evidence>
<feature type="transmembrane region" description="Helical" evidence="4">
    <location>
        <begin position="6"/>
        <end position="29"/>
    </location>
</feature>
<dbReference type="Proteomes" id="UP000447434">
    <property type="component" value="Chromosome 5"/>
</dbReference>
<feature type="transmembrane region" description="Helical" evidence="4">
    <location>
        <begin position="105"/>
        <end position="127"/>
    </location>
</feature>
<dbReference type="PANTHER" id="PTHR31218">
    <property type="entry name" value="WAT1-RELATED PROTEIN"/>
    <property type="match status" value="1"/>
</dbReference>
<comment type="caution">
    <text evidence="5">The sequence shown here is derived from an EMBL/GenBank/DDBJ whole genome shotgun (WGS) entry which is preliminary data.</text>
</comment>
<evidence type="ECO:0000313" key="6">
    <source>
        <dbReference type="Proteomes" id="UP000447434"/>
    </source>
</evidence>
<name>A0A6A4QM35_LUPAL</name>
<dbReference type="InterPro" id="IPR030184">
    <property type="entry name" value="WAT1-related"/>
</dbReference>
<accession>A0A6A4QM35</accession>
<evidence type="ECO:0000256" key="3">
    <source>
        <dbReference type="ARBA" id="ARBA00023136"/>
    </source>
</evidence>
<keyword evidence="1 4" id="KW-0812">Transmembrane</keyword>
<organism evidence="5 6">
    <name type="scientific">Lupinus albus</name>
    <name type="common">White lupine</name>
    <name type="synonym">Lupinus termis</name>
    <dbReference type="NCBI Taxonomy" id="3870"/>
    <lineage>
        <taxon>Eukaryota</taxon>
        <taxon>Viridiplantae</taxon>
        <taxon>Streptophyta</taxon>
        <taxon>Embryophyta</taxon>
        <taxon>Tracheophyta</taxon>
        <taxon>Spermatophyta</taxon>
        <taxon>Magnoliopsida</taxon>
        <taxon>eudicotyledons</taxon>
        <taxon>Gunneridae</taxon>
        <taxon>Pentapetalae</taxon>
        <taxon>rosids</taxon>
        <taxon>fabids</taxon>
        <taxon>Fabales</taxon>
        <taxon>Fabaceae</taxon>
        <taxon>Papilionoideae</taxon>
        <taxon>50 kb inversion clade</taxon>
        <taxon>genistoids sensu lato</taxon>
        <taxon>core genistoids</taxon>
        <taxon>Genisteae</taxon>
        <taxon>Lupinus</taxon>
    </lineage>
</organism>
<protein>
    <recommendedName>
        <fullName evidence="7">WAT1-related protein</fullName>
    </recommendedName>
</protein>
<dbReference type="GO" id="GO:0022857">
    <property type="term" value="F:transmembrane transporter activity"/>
    <property type="evidence" value="ECO:0007669"/>
    <property type="project" value="InterPro"/>
</dbReference>
<evidence type="ECO:0000313" key="5">
    <source>
        <dbReference type="EMBL" id="KAE9614356.1"/>
    </source>
</evidence>
<keyword evidence="2 4" id="KW-1133">Transmembrane helix</keyword>
<feature type="transmembrane region" description="Helical" evidence="4">
    <location>
        <begin position="74"/>
        <end position="93"/>
    </location>
</feature>
<dbReference type="EMBL" id="WOCE01000005">
    <property type="protein sequence ID" value="KAE9614356.1"/>
    <property type="molecule type" value="Genomic_DNA"/>
</dbReference>
<evidence type="ECO:0008006" key="7">
    <source>
        <dbReference type="Google" id="ProtNLM"/>
    </source>
</evidence>
<evidence type="ECO:0000256" key="1">
    <source>
        <dbReference type="ARBA" id="ARBA00022692"/>
    </source>
</evidence>
<sequence>MGGIKFYNDVIPFIVIVATEGILVGINVLYKAASLKGMSYYVLIVYSYSVSTLILFFPMYFVHKRSIGLPPFNASIFFRIVLLAAFGFGAELCGDKGTQYTSPTLSSTLSILVPIFTFILSVLFRYLPLFL</sequence>
<dbReference type="AlphaFoldDB" id="A0A6A4QM35"/>
<keyword evidence="3 4" id="KW-0472">Membrane</keyword>
<feature type="transmembrane region" description="Helical" evidence="4">
    <location>
        <begin position="41"/>
        <end position="62"/>
    </location>
</feature>
<reference evidence="6" key="1">
    <citation type="journal article" date="2020" name="Nat. Commun.">
        <title>Genome sequence of the cluster root forming white lupin.</title>
        <authorList>
            <person name="Hufnagel B."/>
            <person name="Marques A."/>
            <person name="Soriano A."/>
            <person name="Marques L."/>
            <person name="Divol F."/>
            <person name="Doumas P."/>
            <person name="Sallet E."/>
            <person name="Mancinotti D."/>
            <person name="Carrere S."/>
            <person name="Marande W."/>
            <person name="Arribat S."/>
            <person name="Keller J."/>
            <person name="Huneau C."/>
            <person name="Blein T."/>
            <person name="Aime D."/>
            <person name="Laguerre M."/>
            <person name="Taylor J."/>
            <person name="Schubert V."/>
            <person name="Nelson M."/>
            <person name="Geu-Flores F."/>
            <person name="Crespi M."/>
            <person name="Gallardo-Guerrero K."/>
            <person name="Delaux P.-M."/>
            <person name="Salse J."/>
            <person name="Berges H."/>
            <person name="Guyot R."/>
            <person name="Gouzy J."/>
            <person name="Peret B."/>
        </authorList>
    </citation>
    <scope>NUCLEOTIDE SEQUENCE [LARGE SCALE GENOMIC DNA]</scope>
    <source>
        <strain evidence="6">cv. Amiga</strain>
    </source>
</reference>
<gene>
    <name evidence="5" type="ORF">Lalb_Chr05g0227041</name>
</gene>
<proteinExistence type="predicted"/>
<keyword evidence="6" id="KW-1185">Reference proteome</keyword>
<evidence type="ECO:0000256" key="4">
    <source>
        <dbReference type="SAM" id="Phobius"/>
    </source>
</evidence>